<evidence type="ECO:0000259" key="1">
    <source>
        <dbReference type="PROSITE" id="PS50835"/>
    </source>
</evidence>
<protein>
    <recommendedName>
        <fullName evidence="1">Ig-like domain-containing protein</fullName>
    </recommendedName>
</protein>
<dbReference type="InterPro" id="IPR003599">
    <property type="entry name" value="Ig_sub"/>
</dbReference>
<sequence>MAKGDIYVKTGSVLTLNCRMSQGPHDLGTVAWFRDNEPVVTSAKSENDVDQQPRITVETEWSEALESRLKIFSARVTDSGNYSCVPTTAKRASVIVHVINVYVDSLAKLVDPLYKLYLRFPADFDNYANNAFRACANISPQAVQNPCDNVASL</sequence>
<dbReference type="PROSITE" id="PS50835">
    <property type="entry name" value="IG_LIKE"/>
    <property type="match status" value="1"/>
</dbReference>
<dbReference type="InterPro" id="IPR013783">
    <property type="entry name" value="Ig-like_fold"/>
</dbReference>
<dbReference type="Pfam" id="PF13927">
    <property type="entry name" value="Ig_3"/>
    <property type="match status" value="1"/>
</dbReference>
<dbReference type="EMBL" id="JAHXZJ010002609">
    <property type="protein sequence ID" value="KAH0540627.1"/>
    <property type="molecule type" value="Genomic_DNA"/>
</dbReference>
<comment type="caution">
    <text evidence="2">The sequence shown here is derived from an EMBL/GenBank/DDBJ whole genome shotgun (WGS) entry which is preliminary data.</text>
</comment>
<dbReference type="InterPro" id="IPR037448">
    <property type="entry name" value="Zig-8"/>
</dbReference>
<dbReference type="InterPro" id="IPR036179">
    <property type="entry name" value="Ig-like_dom_sf"/>
</dbReference>
<dbReference type="InterPro" id="IPR007110">
    <property type="entry name" value="Ig-like_dom"/>
</dbReference>
<feature type="domain" description="Ig-like" evidence="1">
    <location>
        <begin position="1"/>
        <end position="95"/>
    </location>
</feature>
<name>A0AAV7I0D0_COTGL</name>
<dbReference type="GO" id="GO:0050808">
    <property type="term" value="P:synapse organization"/>
    <property type="evidence" value="ECO:0007669"/>
    <property type="project" value="TreeGrafter"/>
</dbReference>
<organism evidence="2 3">
    <name type="scientific">Cotesia glomerata</name>
    <name type="common">Lepidopteran parasitic wasp</name>
    <name type="synonym">Apanteles glomeratus</name>
    <dbReference type="NCBI Taxonomy" id="32391"/>
    <lineage>
        <taxon>Eukaryota</taxon>
        <taxon>Metazoa</taxon>
        <taxon>Ecdysozoa</taxon>
        <taxon>Arthropoda</taxon>
        <taxon>Hexapoda</taxon>
        <taxon>Insecta</taxon>
        <taxon>Pterygota</taxon>
        <taxon>Neoptera</taxon>
        <taxon>Endopterygota</taxon>
        <taxon>Hymenoptera</taxon>
        <taxon>Apocrita</taxon>
        <taxon>Ichneumonoidea</taxon>
        <taxon>Braconidae</taxon>
        <taxon>Microgastrinae</taxon>
        <taxon>Cotesia</taxon>
    </lineage>
</organism>
<dbReference type="Gene3D" id="2.60.40.10">
    <property type="entry name" value="Immunoglobulins"/>
    <property type="match status" value="1"/>
</dbReference>
<evidence type="ECO:0000313" key="3">
    <source>
        <dbReference type="Proteomes" id="UP000826195"/>
    </source>
</evidence>
<dbReference type="PANTHER" id="PTHR23279:SF4">
    <property type="entry name" value="DEFECTIVE PROBOSCIS EXTENSION RESPONSE 2, ISOFORM F-RELATED"/>
    <property type="match status" value="1"/>
</dbReference>
<dbReference type="SUPFAM" id="SSF48726">
    <property type="entry name" value="Immunoglobulin"/>
    <property type="match status" value="1"/>
</dbReference>
<accession>A0AAV7I0D0</accession>
<keyword evidence="3" id="KW-1185">Reference proteome</keyword>
<dbReference type="AlphaFoldDB" id="A0AAV7I0D0"/>
<dbReference type="Proteomes" id="UP000826195">
    <property type="component" value="Unassembled WGS sequence"/>
</dbReference>
<dbReference type="SMART" id="SM00409">
    <property type="entry name" value="IG"/>
    <property type="match status" value="1"/>
</dbReference>
<dbReference type="PANTHER" id="PTHR23279">
    <property type="entry name" value="DEFECTIVE PROBOSCIS EXTENSION RESPONSE DPR -RELATED"/>
    <property type="match status" value="1"/>
</dbReference>
<gene>
    <name evidence="2" type="ORF">KQX54_018657</name>
</gene>
<proteinExistence type="predicted"/>
<dbReference type="GO" id="GO:0032589">
    <property type="term" value="C:neuron projection membrane"/>
    <property type="evidence" value="ECO:0007669"/>
    <property type="project" value="TreeGrafter"/>
</dbReference>
<reference evidence="2 3" key="1">
    <citation type="journal article" date="2021" name="J. Hered.">
        <title>A chromosome-level genome assembly of the parasitoid wasp, Cotesia glomerata (Hymenoptera: Braconidae).</title>
        <authorList>
            <person name="Pinto B.J."/>
            <person name="Weis J.J."/>
            <person name="Gamble T."/>
            <person name="Ode P.J."/>
            <person name="Paul R."/>
            <person name="Zaspel J.M."/>
        </authorList>
    </citation>
    <scope>NUCLEOTIDE SEQUENCE [LARGE SCALE GENOMIC DNA]</scope>
    <source>
        <strain evidence="2">CgM1</strain>
    </source>
</reference>
<evidence type="ECO:0000313" key="2">
    <source>
        <dbReference type="EMBL" id="KAH0540627.1"/>
    </source>
</evidence>